<feature type="domain" description="TGF-beta family profile" evidence="7">
    <location>
        <begin position="325"/>
        <end position="462"/>
    </location>
</feature>
<dbReference type="InterPro" id="IPR015615">
    <property type="entry name" value="TGF-beta-rel"/>
</dbReference>
<evidence type="ECO:0000256" key="1">
    <source>
        <dbReference type="ARBA" id="ARBA00004613"/>
    </source>
</evidence>
<evidence type="ECO:0000256" key="4">
    <source>
        <dbReference type="RuleBase" id="RU000354"/>
    </source>
</evidence>
<protein>
    <recommendedName>
        <fullName evidence="7">TGF-beta family profile domain-containing protein</fullName>
    </recommendedName>
</protein>
<keyword evidence="9" id="KW-1185">Reference proteome</keyword>
<keyword evidence="4" id="KW-0339">Growth factor</keyword>
<comment type="subcellular location">
    <subcellularLocation>
        <location evidence="1">Secreted</location>
    </subcellularLocation>
</comment>
<dbReference type="Proteomes" id="UP000749559">
    <property type="component" value="Unassembled WGS sequence"/>
</dbReference>
<dbReference type="PANTHER" id="PTHR11848">
    <property type="entry name" value="TGF-BETA FAMILY"/>
    <property type="match status" value="1"/>
</dbReference>
<dbReference type="AlphaFoldDB" id="A0A8S4Q9W8"/>
<dbReference type="GO" id="GO:0005615">
    <property type="term" value="C:extracellular space"/>
    <property type="evidence" value="ECO:0007669"/>
    <property type="project" value="TreeGrafter"/>
</dbReference>
<evidence type="ECO:0000256" key="2">
    <source>
        <dbReference type="ARBA" id="ARBA00006656"/>
    </source>
</evidence>
<reference evidence="8" key="1">
    <citation type="submission" date="2022-03" db="EMBL/GenBank/DDBJ databases">
        <authorList>
            <person name="Martin C."/>
        </authorList>
    </citation>
    <scope>NUCLEOTIDE SEQUENCE</scope>
</reference>
<keyword evidence="3" id="KW-0964">Secreted</keyword>
<name>A0A8S4Q9W8_OWEFU</name>
<organism evidence="8 9">
    <name type="scientific">Owenia fusiformis</name>
    <name type="common">Polychaete worm</name>
    <dbReference type="NCBI Taxonomy" id="6347"/>
    <lineage>
        <taxon>Eukaryota</taxon>
        <taxon>Metazoa</taxon>
        <taxon>Spiralia</taxon>
        <taxon>Lophotrochozoa</taxon>
        <taxon>Annelida</taxon>
        <taxon>Polychaeta</taxon>
        <taxon>Sedentaria</taxon>
        <taxon>Canalipalpata</taxon>
        <taxon>Sabellida</taxon>
        <taxon>Oweniida</taxon>
        <taxon>Oweniidae</taxon>
        <taxon>Owenia</taxon>
    </lineage>
</organism>
<proteinExistence type="inferred from homology"/>
<dbReference type="SMART" id="SM00204">
    <property type="entry name" value="TGFB"/>
    <property type="match status" value="1"/>
</dbReference>
<feature type="chain" id="PRO_5035941354" description="TGF-beta family profile domain-containing protein" evidence="6">
    <location>
        <begin position="27"/>
        <end position="462"/>
    </location>
</feature>
<accession>A0A8S4Q9W8</accession>
<evidence type="ECO:0000256" key="5">
    <source>
        <dbReference type="SAM" id="MobiDB-lite"/>
    </source>
</evidence>
<dbReference type="EMBL" id="CAIIXF020000012">
    <property type="protein sequence ID" value="CAH1801358.1"/>
    <property type="molecule type" value="Genomic_DNA"/>
</dbReference>
<dbReference type="InterPro" id="IPR001839">
    <property type="entry name" value="TGF-b_C"/>
</dbReference>
<sequence>MKVPVGSVFVIVCLIGCCCIMGTTEGKARGLKETTPEQKSFLQRLWDAIWGRDHVYDDVKKKAYDDGLATESESQNRADGELDHDYQGTIWDIDTYADENLTAVEELELHMLKLLGVKEIPKPKPRSKIPIYMDIMYMKERKSRLEAENPLEGVNVYAHTALKDSNVERGILHFNLSDDIDPDTILSAELALYRYYSNRCPETIRKMYAKIPKIDICTTSEKCITIKTPNMREKWFDTFDLSDIIKQFAVNGVRDLSIRVRIEGIPEEDFDRPAYVYPNYAPKCIYRMSPEHTEGQQPLLMIYHEDPNFVERQKSKPRTDEHRKREKRSNKDKTLADMNPEWKNSLISFADECKMHSWKFDFSTLKWNWWIYPKYSAVNFCKGWCHRYPPTRTTHHISSDHAHLVNMYHTQPDIVAQLPQGPEHATCVPETYTPMAVVYITEENNYRQVHLSKLVVESCGCR</sequence>
<dbReference type="GO" id="GO:0005125">
    <property type="term" value="F:cytokine activity"/>
    <property type="evidence" value="ECO:0007669"/>
    <property type="project" value="TreeGrafter"/>
</dbReference>
<gene>
    <name evidence="8" type="ORF">OFUS_LOCUS25155</name>
</gene>
<feature type="signal peptide" evidence="6">
    <location>
        <begin position="1"/>
        <end position="26"/>
    </location>
</feature>
<dbReference type="GO" id="GO:0008083">
    <property type="term" value="F:growth factor activity"/>
    <property type="evidence" value="ECO:0007669"/>
    <property type="project" value="UniProtKB-KW"/>
</dbReference>
<dbReference type="PROSITE" id="PS51362">
    <property type="entry name" value="TGF_BETA_2"/>
    <property type="match status" value="1"/>
</dbReference>
<evidence type="ECO:0000313" key="9">
    <source>
        <dbReference type="Proteomes" id="UP000749559"/>
    </source>
</evidence>
<dbReference type="SUPFAM" id="SSF57501">
    <property type="entry name" value="Cystine-knot cytokines"/>
    <property type="match status" value="1"/>
</dbReference>
<evidence type="ECO:0000313" key="8">
    <source>
        <dbReference type="EMBL" id="CAH1801358.1"/>
    </source>
</evidence>
<dbReference type="Gene3D" id="2.10.90.10">
    <property type="entry name" value="Cystine-knot cytokines"/>
    <property type="match status" value="1"/>
</dbReference>
<dbReference type="CDD" id="cd13756">
    <property type="entry name" value="TGF_beta_BMPs_GDFs"/>
    <property type="match status" value="1"/>
</dbReference>
<dbReference type="PANTHER" id="PTHR11848:SF302">
    <property type="entry name" value="TGF-BETA FAMILY PROFILE DOMAIN-CONTAINING PROTEIN"/>
    <property type="match status" value="1"/>
</dbReference>
<evidence type="ECO:0000259" key="7">
    <source>
        <dbReference type="PROSITE" id="PS51362"/>
    </source>
</evidence>
<dbReference type="Pfam" id="PF00019">
    <property type="entry name" value="TGF_beta"/>
    <property type="match status" value="1"/>
</dbReference>
<comment type="similarity">
    <text evidence="2 4">Belongs to the TGF-beta family.</text>
</comment>
<evidence type="ECO:0000256" key="6">
    <source>
        <dbReference type="SAM" id="SignalP"/>
    </source>
</evidence>
<evidence type="ECO:0000256" key="3">
    <source>
        <dbReference type="ARBA" id="ARBA00022525"/>
    </source>
</evidence>
<comment type="caution">
    <text evidence="8">The sequence shown here is derived from an EMBL/GenBank/DDBJ whole genome shotgun (WGS) entry which is preliminary data.</text>
</comment>
<dbReference type="InterPro" id="IPR029034">
    <property type="entry name" value="Cystine-knot_cytokine"/>
</dbReference>
<feature type="region of interest" description="Disordered" evidence="5">
    <location>
        <begin position="311"/>
        <end position="335"/>
    </location>
</feature>
<keyword evidence="6" id="KW-0732">Signal</keyword>